<gene>
    <name evidence="1" type="ORF">UFOVP1290_117</name>
</gene>
<dbReference type="EMBL" id="LR797252">
    <property type="protein sequence ID" value="CAB4196597.1"/>
    <property type="molecule type" value="Genomic_DNA"/>
</dbReference>
<sequence length="957" mass="100691">MAQNLLLQSSTFNVSPWSVNNLTTSANQYANPIDGAVTAFSLVGAADAGSVTHYLQQSFTTVIGRKVTFSVHAKADTLSQLFLYGDLLGAVVNIGFDLTTGLAISSVGSVTGTCSAIVGAAGWYRCSITFSPIVTTGMVRVYLGKLGSATYQGSVADKVTIFASQLIQSNWAGDYVATTTVAVGTTTPPPNMVNMLGQNLLLQSENLSTSWAVTKASVATNQIANPITGAMTVDVLSDTSDGLSSFLHYINPTVAPVLLTGVVYTFSALVKANGGQWLELGTNAASTIVWFDLLNGVIGTQSSDVLKANIMAVPGNAGWYWCILTFKQITGNVYFITGNAVNSNSYAGTASIKFFITDTQLVQGNWQGERTPTTTAAIGATTPPTNIISKNEQNLLRQSETFATTWTPSTCTITSNTLDTLDPLGGNNADIIVETDSASATHFIYLSPTVSTVIGRVYTYSVWVKSGVNSWFYLECDSATTAVYFNTTTGAASSTNRLGTQIAADSTSYGNGWFRIWLTYKATTTAGTAYLVASTALGTVAWVGVAGVKDTYIWGAQLVQGNNPGEYVPTTTLALGTTIPPINIAQVTNLCLWSEDQSNAAWTKGVGVVATVNTLDVLDPIGGNAATKLAYDGSAGAGTYKLVNNTLNPARMKGDIGSTGIWARVASGTRSVIFQDNYGAVNGNYILTTSWQFLQLTSAPSTLTSNTLLVSIYDAAGVNGAYTLYTWGGQANYGPRLSPYVKTTSAKIGSSESSVPGMSPAAQNLVLQSSHVEVGGTWVISGASPDLTVLANQLANPITGLTTAALITDRTGTNTYHAMIQSFSQSLPQGIYTYTVILKAGPTIRWIDLGFQVTGTNVYFDILNGVTGSKTALCLASRIEAIPGWAGWYRCSATVYMNLVNVQIYPASADGTVTYGSTALGYSFYFADAKLEAGYGSVDWAETTTLAVNPGATQRAI</sequence>
<name>A0A6J5RQP5_9CAUD</name>
<reference evidence="1" key="1">
    <citation type="submission" date="2020-05" db="EMBL/GenBank/DDBJ databases">
        <authorList>
            <person name="Chiriac C."/>
            <person name="Salcher M."/>
            <person name="Ghai R."/>
            <person name="Kavagutti S V."/>
        </authorList>
    </citation>
    <scope>NUCLEOTIDE SEQUENCE</scope>
</reference>
<organism evidence="1">
    <name type="scientific">uncultured Caudovirales phage</name>
    <dbReference type="NCBI Taxonomy" id="2100421"/>
    <lineage>
        <taxon>Viruses</taxon>
        <taxon>Duplodnaviria</taxon>
        <taxon>Heunggongvirae</taxon>
        <taxon>Uroviricota</taxon>
        <taxon>Caudoviricetes</taxon>
        <taxon>Peduoviridae</taxon>
        <taxon>Maltschvirus</taxon>
        <taxon>Maltschvirus maltsch</taxon>
    </lineage>
</organism>
<evidence type="ECO:0000313" key="1">
    <source>
        <dbReference type="EMBL" id="CAB4196597.1"/>
    </source>
</evidence>
<proteinExistence type="predicted"/>
<accession>A0A6J5RQP5</accession>
<protein>
    <submittedName>
        <fullName evidence="1">Uncharacterized protein</fullName>
    </submittedName>
</protein>